<evidence type="ECO:0000256" key="4">
    <source>
        <dbReference type="ARBA" id="ARBA00010420"/>
    </source>
</evidence>
<dbReference type="InterPro" id="IPR037359">
    <property type="entry name" value="NST/OST"/>
</dbReference>
<evidence type="ECO:0000256" key="8">
    <source>
        <dbReference type="ARBA" id="ARBA00022801"/>
    </source>
</evidence>
<dbReference type="EMBL" id="KL363189">
    <property type="protein sequence ID" value="KFD57339.1"/>
    <property type="molecule type" value="Genomic_DNA"/>
</dbReference>
<evidence type="ECO:0000256" key="9">
    <source>
        <dbReference type="ARBA" id="ARBA00022968"/>
    </source>
</evidence>
<feature type="domain" description="Heparan sulphate-N-deacetylase deacetylase" evidence="21">
    <location>
        <begin position="331"/>
        <end position="436"/>
    </location>
</feature>
<evidence type="ECO:0000256" key="10">
    <source>
        <dbReference type="ARBA" id="ARBA00022989"/>
    </source>
</evidence>
<keyword evidence="10 19" id="KW-1133">Transmembrane helix</keyword>
<dbReference type="InterPro" id="IPR000863">
    <property type="entry name" value="Sulfotransferase_dom"/>
</dbReference>
<evidence type="ECO:0000259" key="22">
    <source>
        <dbReference type="Pfam" id="PF25119"/>
    </source>
</evidence>
<evidence type="ECO:0000256" key="18">
    <source>
        <dbReference type="PIRSR" id="PIRSR637359-3"/>
    </source>
</evidence>
<evidence type="ECO:0000256" key="17">
    <source>
        <dbReference type="PIRSR" id="PIRSR637359-2"/>
    </source>
</evidence>
<dbReference type="Gene3D" id="3.40.50.300">
    <property type="entry name" value="P-loop containing nucleotide triphosphate hydrolases"/>
    <property type="match status" value="1"/>
</dbReference>
<evidence type="ECO:0000256" key="13">
    <source>
        <dbReference type="ARBA" id="ARBA00023157"/>
    </source>
</evidence>
<dbReference type="Proteomes" id="UP000030758">
    <property type="component" value="Unassembled WGS sequence"/>
</dbReference>
<evidence type="ECO:0000256" key="7">
    <source>
        <dbReference type="ARBA" id="ARBA00022692"/>
    </source>
</evidence>
<protein>
    <recommendedName>
        <fullName evidence="5">[heparan sulfate]-glucosamine N-sulfotransferase</fullName>
        <ecNumber evidence="5">2.8.2.8</ecNumber>
    </recommendedName>
</protein>
<proteinExistence type="inferred from homology"/>
<feature type="binding site" evidence="17">
    <location>
        <begin position="899"/>
        <end position="903"/>
    </location>
    <ligand>
        <name>3'-phosphoadenylyl sulfate</name>
        <dbReference type="ChEBI" id="CHEBI:58339"/>
    </ligand>
</feature>
<dbReference type="InterPro" id="IPR027417">
    <property type="entry name" value="P-loop_NTPase"/>
</dbReference>
<feature type="domain" description="Heparan sulfate-N-deacetylase N-terminal" evidence="22">
    <location>
        <begin position="110"/>
        <end position="320"/>
    </location>
</feature>
<organism evidence="23 25">
    <name type="scientific">Trichuris suis</name>
    <name type="common">pig whipworm</name>
    <dbReference type="NCBI Taxonomy" id="68888"/>
    <lineage>
        <taxon>Eukaryota</taxon>
        <taxon>Metazoa</taxon>
        <taxon>Ecdysozoa</taxon>
        <taxon>Nematoda</taxon>
        <taxon>Enoplea</taxon>
        <taxon>Dorylaimia</taxon>
        <taxon>Trichinellida</taxon>
        <taxon>Trichuridae</taxon>
        <taxon>Trichuris</taxon>
    </lineage>
</organism>
<dbReference type="SUPFAM" id="SSF52540">
    <property type="entry name" value="P-loop containing nucleoside triphosphate hydrolases"/>
    <property type="match status" value="1"/>
</dbReference>
<dbReference type="GO" id="GO:0000139">
    <property type="term" value="C:Golgi membrane"/>
    <property type="evidence" value="ECO:0007669"/>
    <property type="project" value="UniProtKB-SubCell"/>
</dbReference>
<dbReference type="EC" id="2.8.2.8" evidence="5"/>
<comment type="pathway">
    <text evidence="2">Glycan metabolism; heparin biosynthesis.</text>
</comment>
<evidence type="ECO:0000256" key="2">
    <source>
        <dbReference type="ARBA" id="ARBA00004841"/>
    </source>
</evidence>
<evidence type="ECO:0000256" key="3">
    <source>
        <dbReference type="ARBA" id="ARBA00005093"/>
    </source>
</evidence>
<comment type="similarity">
    <text evidence="4">Belongs to the sulfotransferase 1 family. NDST subfamily.</text>
</comment>
<comment type="pathway">
    <text evidence="3">Glycan metabolism; heparan sulfate biosynthesis.</text>
</comment>
<keyword evidence="9" id="KW-0735">Signal-anchor</keyword>
<keyword evidence="25" id="KW-1185">Reference proteome</keyword>
<dbReference type="InterPro" id="IPR056793">
    <property type="entry name" value="HSNSD_N"/>
</dbReference>
<keyword evidence="7 19" id="KW-0812">Transmembrane</keyword>
<accession>A0A085MJE3</accession>
<name>A0A085MJE3_9BILA</name>
<feature type="active site" description="For sulfotransferase activity" evidence="16">
    <location>
        <position position="685"/>
    </location>
</feature>
<keyword evidence="13 18" id="KW-1015">Disulfide bond</keyword>
<dbReference type="GO" id="GO:0016787">
    <property type="term" value="F:hydrolase activity"/>
    <property type="evidence" value="ECO:0007669"/>
    <property type="project" value="UniProtKB-KW"/>
</dbReference>
<gene>
    <name evidence="23" type="ORF">M513_01850</name>
    <name evidence="24" type="ORF">M514_01850</name>
</gene>
<evidence type="ECO:0000256" key="15">
    <source>
        <dbReference type="ARBA" id="ARBA00023268"/>
    </source>
</evidence>
<dbReference type="EMBL" id="KL367476">
    <property type="protein sequence ID" value="KFD72723.1"/>
    <property type="molecule type" value="Genomic_DNA"/>
</dbReference>
<reference evidence="23 25" key="1">
    <citation type="journal article" date="2014" name="Nat. Genet.">
        <title>Genome and transcriptome of the porcine whipworm Trichuris suis.</title>
        <authorList>
            <person name="Jex A.R."/>
            <person name="Nejsum P."/>
            <person name="Schwarz E.M."/>
            <person name="Hu L."/>
            <person name="Young N.D."/>
            <person name="Hall R.S."/>
            <person name="Korhonen P.K."/>
            <person name="Liao S."/>
            <person name="Thamsborg S."/>
            <person name="Xia J."/>
            <person name="Xu P."/>
            <person name="Wang S."/>
            <person name="Scheerlinck J.P."/>
            <person name="Hofmann A."/>
            <person name="Sternberg P.W."/>
            <person name="Wang J."/>
            <person name="Gasser R.B."/>
        </authorList>
    </citation>
    <scope>NUCLEOTIDE SEQUENCE [LARGE SCALE GENOMIC DNA]</scope>
    <source>
        <strain evidence="24">DCEP-RM93F</strain>
        <strain evidence="23">DCEP-RM93M</strain>
    </source>
</reference>
<feature type="disulfide bond" evidence="18">
    <location>
        <begin position="884"/>
        <end position="894"/>
    </location>
</feature>
<keyword evidence="6" id="KW-0808">Transferase</keyword>
<dbReference type="UniPathway" id="UPA00862"/>
<evidence type="ECO:0000256" key="6">
    <source>
        <dbReference type="ARBA" id="ARBA00022679"/>
    </source>
</evidence>
<evidence type="ECO:0000256" key="12">
    <source>
        <dbReference type="ARBA" id="ARBA00023136"/>
    </source>
</evidence>
<evidence type="ECO:0000259" key="21">
    <source>
        <dbReference type="Pfam" id="PF12062"/>
    </source>
</evidence>
<evidence type="ECO:0000256" key="19">
    <source>
        <dbReference type="SAM" id="Phobius"/>
    </source>
</evidence>
<dbReference type="Pfam" id="PF00685">
    <property type="entry name" value="Sulfotransfer_1"/>
    <property type="match status" value="1"/>
</dbReference>
<dbReference type="InterPro" id="IPR021930">
    <property type="entry name" value="Heparan_SO4_deacetylase_dom"/>
</dbReference>
<comment type="subcellular location">
    <subcellularLocation>
        <location evidence="1">Golgi apparatus membrane</location>
        <topology evidence="1">Single-pass type II membrane protein</topology>
    </subcellularLocation>
</comment>
<dbReference type="PANTHER" id="PTHR10605:SF56">
    <property type="entry name" value="BIFUNCTIONAL HEPARAN SULFATE N-DEACETYLASE_N-SULFOTRANSFERASE"/>
    <property type="match status" value="1"/>
</dbReference>
<evidence type="ECO:0000313" key="23">
    <source>
        <dbReference type="EMBL" id="KFD57339.1"/>
    </source>
</evidence>
<feature type="binding site" evidence="17">
    <location>
        <position position="778"/>
    </location>
    <ligand>
        <name>3'-phosphoadenylyl sulfate</name>
        <dbReference type="ChEBI" id="CHEBI:58339"/>
    </ligand>
</feature>
<feature type="binding site" evidence="17">
    <location>
        <position position="883"/>
    </location>
    <ligand>
        <name>3'-phosphoadenylyl sulfate</name>
        <dbReference type="ChEBI" id="CHEBI:58339"/>
    </ligand>
</feature>
<evidence type="ECO:0000259" key="20">
    <source>
        <dbReference type="Pfam" id="PF00685"/>
    </source>
</evidence>
<dbReference type="AlphaFoldDB" id="A0A085MJE3"/>
<keyword evidence="14" id="KW-0325">Glycoprotein</keyword>
<keyword evidence="11" id="KW-0333">Golgi apparatus</keyword>
<evidence type="ECO:0000256" key="1">
    <source>
        <dbReference type="ARBA" id="ARBA00004323"/>
    </source>
</evidence>
<sequence length="948" mass="110663">MKGARVIASWSKFLQFISNGFIDRASYRLKASVAFRLLRFHRFRRFLFLFCLLALCVVYIAFKIPYNESEVPYTPPSFDMYSCPVGESFRRNNVILGSMHLKSQSTQKCETRVLLLIDNQYSILGQQIRMILNYLKVQYKSLVVRRNLPSLANQNTGRYLMIIYENYYRYLNMNRWNRQLLDKYCREYGASIVAFFPSTNERESAKTKVPGFPLYLHSGLRLLEANASDYSHLLYYTKRGVSFDSQIAKETTWVGFSLNHSTYESILHGWSSFDKMGLLNVSLIVLDRGQLDGVRRLLFGNDFASFWPMKLLFLDGLRYLSNDRISLPLTRYLQVDIDDIFVGHEGSKMTADDVLHLQASQMRMRKYVTNFVYNLGFCGRFFGKGNKLEKQGDQMLLEKAADFWWFPHHWRHAKAHQMNRSALISSMEQNYNFAKVCRDFYLMFIPFSTARSAAFNWFPHFWSHLRAHVLSNLSDLVEEMQLNKNFAEKNGIKVAFPYAVAPHHSGVYPTHDALYEAWKEVWNIQVTSTEEYPHLKPASLRRGFIYKDIMVLPRQTCGLYTHTIYMHQFPGGKSQLDKSIFGGELFYTFVFNPFLIFMTHQANYARDRLASYTFESVVRFIRCWTSLKLETIPPSALAEQYFQHYPDELNPIWGDPCQDKRHLAILASDKLCQRFPNAIIVGPQKTGTTALHKFLQLHPAVRGSRLHPKTYEEVQFFCGRNYLNGINRRDATACLFRPTLEKSATYFDCDLAPSRVKALLPDVKIVVILISPSLRAYSWYQHMKAHEDRAALANDFIDVLQAKEETGPEIWRFHQRCLVPGHYSHHLERWLSHFPAKQITIIDGEQLKHEPFGVMSAVQDYLELQPMINYNELLTFSAKKGFYCLRTLSNHTYCLGESKGRHYEPMTEEARRWLLNYYKSHNAALLQLLNRLGYEAPSWLQQELREAV</sequence>
<evidence type="ECO:0000313" key="24">
    <source>
        <dbReference type="EMBL" id="KFD72723.1"/>
    </source>
</evidence>
<feature type="transmembrane region" description="Helical" evidence="19">
    <location>
        <begin position="46"/>
        <end position="66"/>
    </location>
</feature>
<feature type="domain" description="Heparan sulphate-N-deacetylase deacetylase" evidence="21">
    <location>
        <begin position="452"/>
        <end position="586"/>
    </location>
</feature>
<feature type="domain" description="Sulfotransferase" evidence="20">
    <location>
        <begin position="677"/>
        <end position="917"/>
    </location>
</feature>
<dbReference type="Proteomes" id="UP000030764">
    <property type="component" value="Unassembled WGS sequence"/>
</dbReference>
<dbReference type="GO" id="GO:0019213">
    <property type="term" value="F:deacetylase activity"/>
    <property type="evidence" value="ECO:0007669"/>
    <property type="project" value="TreeGrafter"/>
</dbReference>
<dbReference type="PANTHER" id="PTHR10605">
    <property type="entry name" value="HEPARAN SULFATE SULFOTRANSFERASE"/>
    <property type="match status" value="1"/>
</dbReference>
<dbReference type="UniPathway" id="UPA00756"/>
<evidence type="ECO:0000256" key="14">
    <source>
        <dbReference type="ARBA" id="ARBA00023180"/>
    </source>
</evidence>
<dbReference type="GO" id="GO:0015016">
    <property type="term" value="F:heparan sulfate N-sulfotransferase activity"/>
    <property type="evidence" value="ECO:0007669"/>
    <property type="project" value="UniProtKB-EC"/>
</dbReference>
<evidence type="ECO:0000313" key="25">
    <source>
        <dbReference type="Proteomes" id="UP000030764"/>
    </source>
</evidence>
<dbReference type="Pfam" id="PF12062">
    <property type="entry name" value="HSNSD-CE"/>
    <property type="match status" value="2"/>
</dbReference>
<evidence type="ECO:0000256" key="5">
    <source>
        <dbReference type="ARBA" id="ARBA00012979"/>
    </source>
</evidence>
<dbReference type="GO" id="GO:0030210">
    <property type="term" value="P:heparin proteoglycan biosynthetic process"/>
    <property type="evidence" value="ECO:0007669"/>
    <property type="project" value="UniProtKB-UniPathway"/>
</dbReference>
<dbReference type="Pfam" id="PF25119">
    <property type="entry name" value="HSNSD_N"/>
    <property type="match status" value="1"/>
</dbReference>
<evidence type="ECO:0000256" key="16">
    <source>
        <dbReference type="PIRSR" id="PIRSR637359-1"/>
    </source>
</evidence>
<evidence type="ECO:0000256" key="11">
    <source>
        <dbReference type="ARBA" id="ARBA00023034"/>
    </source>
</evidence>
<keyword evidence="12 19" id="KW-0472">Membrane</keyword>
<keyword evidence="8" id="KW-0378">Hydrolase</keyword>
<keyword evidence="15" id="KW-0511">Multifunctional enzyme</keyword>
<dbReference type="GO" id="GO:0015012">
    <property type="term" value="P:heparan sulfate proteoglycan biosynthetic process"/>
    <property type="evidence" value="ECO:0007669"/>
    <property type="project" value="UniProtKB-UniPathway"/>
</dbReference>